<sequence>MSDVNNTPETEVTETQELTQGEDVVVSCPEEPSSEKKPSHYTNKTAKALNIVFWVLLALTVIFTAFQLYYVNMSAMQQGWGIALLMTAPSLLLYLIAMLAISFLFKFFAEVVELMDKNKA</sequence>
<dbReference type="AlphaFoldDB" id="A0A926EMD6"/>
<evidence type="ECO:0000313" key="4">
    <source>
        <dbReference type="Proteomes" id="UP000623678"/>
    </source>
</evidence>
<proteinExistence type="predicted"/>
<keyword evidence="4" id="KW-1185">Reference proteome</keyword>
<name>A0A926EMD6_9FIRM</name>
<keyword evidence="2" id="KW-1133">Transmembrane helix</keyword>
<keyword evidence="2" id="KW-0812">Transmembrane</keyword>
<dbReference type="EMBL" id="JACRTD010000002">
    <property type="protein sequence ID" value="MBC8584573.1"/>
    <property type="molecule type" value="Genomic_DNA"/>
</dbReference>
<feature type="compositionally biased region" description="Low complexity" evidence="1">
    <location>
        <begin position="7"/>
        <end position="22"/>
    </location>
</feature>
<protein>
    <submittedName>
        <fullName evidence="3">Uncharacterized protein</fullName>
    </submittedName>
</protein>
<feature type="region of interest" description="Disordered" evidence="1">
    <location>
        <begin position="1"/>
        <end position="40"/>
    </location>
</feature>
<evidence type="ECO:0000256" key="2">
    <source>
        <dbReference type="SAM" id="Phobius"/>
    </source>
</evidence>
<dbReference type="Proteomes" id="UP000623678">
    <property type="component" value="Unassembled WGS sequence"/>
</dbReference>
<comment type="caution">
    <text evidence="3">The sequence shown here is derived from an EMBL/GenBank/DDBJ whole genome shotgun (WGS) entry which is preliminary data.</text>
</comment>
<feature type="transmembrane region" description="Helical" evidence="2">
    <location>
        <begin position="51"/>
        <end position="71"/>
    </location>
</feature>
<accession>A0A926EMD6</accession>
<reference evidence="3" key="1">
    <citation type="submission" date="2020-08" db="EMBL/GenBank/DDBJ databases">
        <title>Genome public.</title>
        <authorList>
            <person name="Liu C."/>
            <person name="Sun Q."/>
        </authorList>
    </citation>
    <scope>NUCLEOTIDE SEQUENCE</scope>
    <source>
        <strain evidence="3">NSJ-64</strain>
    </source>
</reference>
<dbReference type="RefSeq" id="WP_262394404.1">
    <property type="nucleotide sequence ID" value="NZ_JACRTD010000002.1"/>
</dbReference>
<gene>
    <name evidence="3" type="ORF">H8705_03150</name>
</gene>
<organism evidence="3 4">
    <name type="scientific">Youxingia wuxianensis</name>
    <dbReference type="NCBI Taxonomy" id="2763678"/>
    <lineage>
        <taxon>Bacteria</taxon>
        <taxon>Bacillati</taxon>
        <taxon>Bacillota</taxon>
        <taxon>Clostridia</taxon>
        <taxon>Eubacteriales</taxon>
        <taxon>Oscillospiraceae</taxon>
        <taxon>Youxingia</taxon>
    </lineage>
</organism>
<keyword evidence="2" id="KW-0472">Membrane</keyword>
<evidence type="ECO:0000256" key="1">
    <source>
        <dbReference type="SAM" id="MobiDB-lite"/>
    </source>
</evidence>
<evidence type="ECO:0000313" key="3">
    <source>
        <dbReference type="EMBL" id="MBC8584573.1"/>
    </source>
</evidence>
<feature type="transmembrane region" description="Helical" evidence="2">
    <location>
        <begin position="91"/>
        <end position="109"/>
    </location>
</feature>